<dbReference type="NCBIfam" id="TIGR00678">
    <property type="entry name" value="holB"/>
    <property type="match status" value="1"/>
</dbReference>
<reference evidence="10" key="1">
    <citation type="submission" date="2015-10" db="EMBL/GenBank/DDBJ databases">
        <authorList>
            <person name="Luecker S."/>
            <person name="Luecker S."/>
        </authorList>
    </citation>
    <scope>NUCLEOTIDE SEQUENCE [LARGE SCALE GENOMIC DNA]</scope>
</reference>
<dbReference type="Gene3D" id="3.40.50.300">
    <property type="entry name" value="P-loop containing nucleotide triphosphate hydrolases"/>
    <property type="match status" value="1"/>
</dbReference>
<dbReference type="PANTHER" id="PTHR11669:SF8">
    <property type="entry name" value="DNA POLYMERASE III SUBUNIT DELTA"/>
    <property type="match status" value="1"/>
</dbReference>
<dbReference type="PANTHER" id="PTHR11669">
    <property type="entry name" value="REPLICATION FACTOR C / DNA POLYMERASE III GAMMA-TAU SUBUNIT"/>
    <property type="match status" value="1"/>
</dbReference>
<dbReference type="Pfam" id="PF13177">
    <property type="entry name" value="DNA_pol3_delta2"/>
    <property type="match status" value="1"/>
</dbReference>
<evidence type="ECO:0000256" key="5">
    <source>
        <dbReference type="ARBA" id="ARBA00022705"/>
    </source>
</evidence>
<evidence type="ECO:0000313" key="9">
    <source>
        <dbReference type="EMBL" id="CUS34337.1"/>
    </source>
</evidence>
<dbReference type="OrthoDB" id="9810148at2"/>
<dbReference type="FunFam" id="3.40.50.300:FF:001255">
    <property type="entry name" value="DNA polymerase III subunit delta"/>
    <property type="match status" value="1"/>
</dbReference>
<comment type="catalytic activity">
    <reaction evidence="7">
        <text>DNA(n) + a 2'-deoxyribonucleoside 5'-triphosphate = DNA(n+1) + diphosphate</text>
        <dbReference type="Rhea" id="RHEA:22508"/>
        <dbReference type="Rhea" id="RHEA-COMP:17339"/>
        <dbReference type="Rhea" id="RHEA-COMP:17340"/>
        <dbReference type="ChEBI" id="CHEBI:33019"/>
        <dbReference type="ChEBI" id="CHEBI:61560"/>
        <dbReference type="ChEBI" id="CHEBI:173112"/>
        <dbReference type="EC" id="2.7.7.7"/>
    </reaction>
</comment>
<evidence type="ECO:0000256" key="6">
    <source>
        <dbReference type="ARBA" id="ARBA00022932"/>
    </source>
</evidence>
<keyword evidence="10" id="KW-1185">Reference proteome</keyword>
<evidence type="ECO:0000259" key="8">
    <source>
        <dbReference type="Pfam" id="PF09115"/>
    </source>
</evidence>
<dbReference type="EC" id="2.7.7.7" evidence="1"/>
<dbReference type="AlphaFoldDB" id="A0A0S4L9F2"/>
<dbReference type="GO" id="GO:0003677">
    <property type="term" value="F:DNA binding"/>
    <property type="evidence" value="ECO:0007669"/>
    <property type="project" value="InterPro"/>
</dbReference>
<dbReference type="GO" id="GO:0006261">
    <property type="term" value="P:DNA-templated DNA replication"/>
    <property type="evidence" value="ECO:0007669"/>
    <property type="project" value="TreeGrafter"/>
</dbReference>
<keyword evidence="5" id="KW-0235">DNA replication</keyword>
<dbReference type="InterPro" id="IPR004622">
    <property type="entry name" value="DNA_pol_HolB"/>
</dbReference>
<dbReference type="Pfam" id="PF09115">
    <property type="entry name" value="DNApol3-delta_C"/>
    <property type="match status" value="1"/>
</dbReference>
<dbReference type="Proteomes" id="UP000198736">
    <property type="component" value="Unassembled WGS sequence"/>
</dbReference>
<dbReference type="RefSeq" id="WP_090895677.1">
    <property type="nucleotide sequence ID" value="NZ_CZPZ01000008.1"/>
</dbReference>
<keyword evidence="6" id="KW-0239">DNA-directed DNA polymerase</keyword>
<proteinExistence type="predicted"/>
<evidence type="ECO:0000256" key="2">
    <source>
        <dbReference type="ARBA" id="ARBA00014363"/>
    </source>
</evidence>
<dbReference type="GO" id="GO:0009360">
    <property type="term" value="C:DNA polymerase III complex"/>
    <property type="evidence" value="ECO:0007669"/>
    <property type="project" value="InterPro"/>
</dbReference>
<dbReference type="InterPro" id="IPR015199">
    <property type="entry name" value="DNA_pol_III_delta_C"/>
</dbReference>
<organism evidence="9 10">
    <name type="scientific">Candidatus Nitrospira nitrificans</name>
    <dbReference type="NCBI Taxonomy" id="1742973"/>
    <lineage>
        <taxon>Bacteria</taxon>
        <taxon>Pseudomonadati</taxon>
        <taxon>Nitrospirota</taxon>
        <taxon>Nitrospiria</taxon>
        <taxon>Nitrospirales</taxon>
        <taxon>Nitrospiraceae</taxon>
        <taxon>Nitrospira</taxon>
    </lineage>
</organism>
<keyword evidence="3 9" id="KW-0808">Transferase</keyword>
<accession>A0A0S4L9F2</accession>
<dbReference type="STRING" id="1742973.COMA2_160094"/>
<evidence type="ECO:0000256" key="1">
    <source>
        <dbReference type="ARBA" id="ARBA00012417"/>
    </source>
</evidence>
<evidence type="ECO:0000313" key="10">
    <source>
        <dbReference type="Proteomes" id="UP000198736"/>
    </source>
</evidence>
<protein>
    <recommendedName>
        <fullName evidence="2">DNA polymerase III subunit delta'</fullName>
        <ecNumber evidence="1">2.7.7.7</ecNumber>
    </recommendedName>
</protein>
<dbReference type="EMBL" id="CZPZ01000008">
    <property type="protein sequence ID" value="CUS34337.1"/>
    <property type="molecule type" value="Genomic_DNA"/>
</dbReference>
<evidence type="ECO:0000256" key="4">
    <source>
        <dbReference type="ARBA" id="ARBA00022695"/>
    </source>
</evidence>
<evidence type="ECO:0000256" key="3">
    <source>
        <dbReference type="ARBA" id="ARBA00022679"/>
    </source>
</evidence>
<evidence type="ECO:0000256" key="7">
    <source>
        <dbReference type="ARBA" id="ARBA00049244"/>
    </source>
</evidence>
<keyword evidence="4 9" id="KW-0548">Nucleotidyltransferase</keyword>
<feature type="domain" description="DNA polymerase III delta subunit C-terminal" evidence="8">
    <location>
        <begin position="218"/>
        <end position="330"/>
    </location>
</feature>
<gene>
    <name evidence="9" type="primary">holB</name>
    <name evidence="9" type="ORF">COMA2_160094</name>
</gene>
<dbReference type="SUPFAM" id="SSF52540">
    <property type="entry name" value="P-loop containing nucleoside triphosphate hydrolases"/>
    <property type="match status" value="1"/>
</dbReference>
<dbReference type="GO" id="GO:0008408">
    <property type="term" value="F:3'-5' exonuclease activity"/>
    <property type="evidence" value="ECO:0007669"/>
    <property type="project" value="InterPro"/>
</dbReference>
<dbReference type="InterPro" id="IPR050238">
    <property type="entry name" value="DNA_Rep/Repair_Clamp_Loader"/>
</dbReference>
<dbReference type="InterPro" id="IPR027417">
    <property type="entry name" value="P-loop_NTPase"/>
</dbReference>
<name>A0A0S4L9F2_9BACT</name>
<sequence>MPFADITGHEQPISLLQAALGNGRLAHAYLFHGETNIGKLMTAVRLAQALDCEQPSQTEAQDSCGRCRSCLQIAARTHPDYFVIEPDPKASTPQIKIEQVREIEQQFVYRPLIGERKICLIDDADRLTIGAANALLKTLEEPPGDSLFILVTSRLHALPITIRSRCQALRFTTPARTQVEAALILKRELPPADARFLAVFADGRIGEALTVNVADVRARQQECLALVKPEGLTSSATILSAAESLAKTDRGEETLAWLTRWIRDLIIVIVEGDPDQILHFGQLDDLRRYAQRADIDALLTLLNDIERTEQQATRHLNVQMALETILLRLREALGLVPAGAAT</sequence>
<dbReference type="GO" id="GO:0003887">
    <property type="term" value="F:DNA-directed DNA polymerase activity"/>
    <property type="evidence" value="ECO:0007669"/>
    <property type="project" value="UniProtKB-KW"/>
</dbReference>